<proteinExistence type="predicted"/>
<organism evidence="2 3">
    <name type="scientific">Paenibacillus kyungheensis</name>
    <dbReference type="NCBI Taxonomy" id="1452732"/>
    <lineage>
        <taxon>Bacteria</taxon>
        <taxon>Bacillati</taxon>
        <taxon>Bacillota</taxon>
        <taxon>Bacilli</taxon>
        <taxon>Bacillales</taxon>
        <taxon>Paenibacillaceae</taxon>
        <taxon>Paenibacillus</taxon>
    </lineage>
</organism>
<dbReference type="SUPFAM" id="SSF49785">
    <property type="entry name" value="Galactose-binding domain-like"/>
    <property type="match status" value="2"/>
</dbReference>
<keyword evidence="3" id="KW-1185">Reference proteome</keyword>
<protein>
    <submittedName>
        <fullName evidence="2">Fibronectin type III domain-containing protein</fullName>
    </submittedName>
</protein>
<dbReference type="SMART" id="SM00060">
    <property type="entry name" value="FN3"/>
    <property type="match status" value="2"/>
</dbReference>
<dbReference type="Pfam" id="PF00041">
    <property type="entry name" value="fn3"/>
    <property type="match status" value="1"/>
</dbReference>
<dbReference type="Gene3D" id="2.60.40.10">
    <property type="entry name" value="Immunoglobulins"/>
    <property type="match status" value="2"/>
</dbReference>
<dbReference type="Gene3D" id="2.60.120.260">
    <property type="entry name" value="Galactose-binding domain-like"/>
    <property type="match status" value="2"/>
</dbReference>
<name>A0AAX3M5F8_9BACL</name>
<evidence type="ECO:0000259" key="1">
    <source>
        <dbReference type="PROSITE" id="PS50853"/>
    </source>
</evidence>
<dbReference type="AlphaFoldDB" id="A0AAX3M5F8"/>
<dbReference type="KEGG" id="pka:PQ456_06295"/>
<dbReference type="InterPro" id="IPR008979">
    <property type="entry name" value="Galactose-bd-like_sf"/>
</dbReference>
<dbReference type="SUPFAM" id="SSF49265">
    <property type="entry name" value="Fibronectin type III"/>
    <property type="match status" value="2"/>
</dbReference>
<dbReference type="CDD" id="cd00063">
    <property type="entry name" value="FN3"/>
    <property type="match status" value="1"/>
</dbReference>
<dbReference type="InterPro" id="IPR003961">
    <property type="entry name" value="FN3_dom"/>
</dbReference>
<dbReference type="RefSeq" id="WP_273615367.1">
    <property type="nucleotide sequence ID" value="NZ_CP117416.1"/>
</dbReference>
<evidence type="ECO:0000313" key="2">
    <source>
        <dbReference type="EMBL" id="WCT57121.1"/>
    </source>
</evidence>
<feature type="domain" description="Fibronectin type-III" evidence="1">
    <location>
        <begin position="180"/>
        <end position="268"/>
    </location>
</feature>
<reference evidence="2 3" key="1">
    <citation type="submission" date="2023-02" db="EMBL/GenBank/DDBJ databases">
        <title>Genome sequence of Paenibacillus kyungheensis KACC 18744.</title>
        <authorList>
            <person name="Kim S."/>
            <person name="Heo J."/>
            <person name="Kwon S.-W."/>
        </authorList>
    </citation>
    <scope>NUCLEOTIDE SEQUENCE [LARGE SCALE GENOMIC DNA]</scope>
    <source>
        <strain evidence="2 3">KACC 18744</strain>
    </source>
</reference>
<sequence length="660" mass="73124">MKSQSQLGKGWLYLCIFSMLVVFIPQAKMIEAASAVTDGSEGMVGSRIPVGTTYTSTTYDPTFVPQNIGDGDWYSIWKVSSNTGRIQMNFPEAVNLKGVQVSTGGTGDRYETYTIRGLQNGYWRTIATRTFHVTASEYQALTPIAVQIGWYEGIDISVSSTRNWLLMSEVNLVPTTTSIAPTQLKATNNNEEVSLQWQPLANVDHYQIRYGTTSGHYTETITVSADTYTDVQIPNLTTGTAYYFTVAGVRNGVRTNYATEVLSMPVPGYNFPVNTGKSASSEFYRNPVENTMDRDIASTWKTQNNSKNATLSYLVGYPLYINELQFVITAPVESDITYKIYEEGEHSNTLIGQKTVHVQGSTSPIAIDSIPIEPDWYQLLKIEISSTAAPVVVNELLYKSDLSYITGLQATPQNGQVHLTWDTVPAADQYRITYMKQYPDILLGQTITVNADTYQNYTVSGLDNNSVPYYFVVNAVVNGQNQNYSNIVHATPMSYATGDPVPKGTTVTSVGYYDNQRPEYTIDGDLSTYWIPNTGNHKSGTINYHFPKPVALDAIQLVSMLNVPGKQAFTIYGLQGNDWNLLYDGKIQAYFNPFGGVLAPIPVPAGKYEGIMILTETTTTWVTFQELLLFYSANPHSTVLTDTYSDITDPTVSTDTYSIH</sequence>
<gene>
    <name evidence="2" type="ORF">PQ456_06295</name>
</gene>
<accession>A0AAX3M5F8</accession>
<dbReference type="InterPro" id="IPR036116">
    <property type="entry name" value="FN3_sf"/>
</dbReference>
<dbReference type="InterPro" id="IPR013783">
    <property type="entry name" value="Ig-like_fold"/>
</dbReference>
<dbReference type="PROSITE" id="PS50853">
    <property type="entry name" value="FN3"/>
    <property type="match status" value="1"/>
</dbReference>
<dbReference type="EMBL" id="CP117416">
    <property type="protein sequence ID" value="WCT57121.1"/>
    <property type="molecule type" value="Genomic_DNA"/>
</dbReference>
<evidence type="ECO:0000313" key="3">
    <source>
        <dbReference type="Proteomes" id="UP001220509"/>
    </source>
</evidence>
<dbReference type="Proteomes" id="UP001220509">
    <property type="component" value="Chromosome"/>
</dbReference>